<feature type="transmembrane region" description="Helical" evidence="1">
    <location>
        <begin position="132"/>
        <end position="151"/>
    </location>
</feature>
<evidence type="ECO:0000313" key="4">
    <source>
        <dbReference type="Proteomes" id="UP000288395"/>
    </source>
</evidence>
<dbReference type="AlphaFoldDB" id="A0A432W0R7"/>
<dbReference type="PANTHER" id="PTHR40547:SF1">
    <property type="entry name" value="SLL0298 PROTEIN"/>
    <property type="match status" value="1"/>
</dbReference>
<accession>A0A432W0R7</accession>
<protein>
    <submittedName>
        <fullName evidence="3">DUF2062 domain-containing protein</fullName>
    </submittedName>
</protein>
<keyword evidence="1" id="KW-0812">Transmembrane</keyword>
<dbReference type="PANTHER" id="PTHR40547">
    <property type="entry name" value="SLL0298 PROTEIN"/>
    <property type="match status" value="1"/>
</dbReference>
<feature type="domain" description="DUF2062" evidence="2">
    <location>
        <begin position="23"/>
        <end position="163"/>
    </location>
</feature>
<comment type="caution">
    <text evidence="3">The sequence shown here is derived from an EMBL/GenBank/DDBJ whole genome shotgun (WGS) entry which is preliminary data.</text>
</comment>
<feature type="transmembrane region" description="Helical" evidence="1">
    <location>
        <begin position="61"/>
        <end position="84"/>
    </location>
</feature>
<sequence>MPRKFLRRFMPDIQRLNEYGVLKPFGKLAHNTNLWHLNRRSAAGAFAVGVFFAFMPVPFQMLLAAAAAILLGVNLPLAVAMVWISNPLTLTPMLYASYRVGAFLLNQPPQPFIFELSLAWFQSSISTIVPKLLVGSVILGSLSAGLTYFLVRKIWRQAVQNAWNQRVAERKARFLKLKEELLERQKRLRDDDQ</sequence>
<dbReference type="Pfam" id="PF09835">
    <property type="entry name" value="DUF2062"/>
    <property type="match status" value="1"/>
</dbReference>
<name>A0A432W0R7_9GAMM</name>
<dbReference type="Proteomes" id="UP000288395">
    <property type="component" value="Unassembled WGS sequence"/>
</dbReference>
<evidence type="ECO:0000259" key="2">
    <source>
        <dbReference type="Pfam" id="PF09835"/>
    </source>
</evidence>
<keyword evidence="1" id="KW-1133">Transmembrane helix</keyword>
<dbReference type="OrthoDB" id="9786029at2"/>
<keyword evidence="4" id="KW-1185">Reference proteome</keyword>
<evidence type="ECO:0000313" key="3">
    <source>
        <dbReference type="EMBL" id="RUO22578.1"/>
    </source>
</evidence>
<evidence type="ECO:0000256" key="1">
    <source>
        <dbReference type="SAM" id="Phobius"/>
    </source>
</evidence>
<reference evidence="4" key="1">
    <citation type="journal article" date="2018" name="Front. Microbiol.">
        <title>Genome-Based Analysis Reveals the Taxonomy and Diversity of the Family Idiomarinaceae.</title>
        <authorList>
            <person name="Liu Y."/>
            <person name="Lai Q."/>
            <person name="Shao Z."/>
        </authorList>
    </citation>
    <scope>NUCLEOTIDE SEQUENCE [LARGE SCALE GENOMIC DNA]</scope>
    <source>
        <strain evidence="4">GBPy7</strain>
    </source>
</reference>
<keyword evidence="1" id="KW-0472">Membrane</keyword>
<gene>
    <name evidence="3" type="ORF">CWE08_05225</name>
</gene>
<proteinExistence type="predicted"/>
<dbReference type="EMBL" id="PIPJ01000002">
    <property type="protein sequence ID" value="RUO22578.1"/>
    <property type="molecule type" value="Genomic_DNA"/>
</dbReference>
<organism evidence="3 4">
    <name type="scientific">Aliidiomarina iranensis</name>
    <dbReference type="NCBI Taxonomy" id="1434071"/>
    <lineage>
        <taxon>Bacteria</taxon>
        <taxon>Pseudomonadati</taxon>
        <taxon>Pseudomonadota</taxon>
        <taxon>Gammaproteobacteria</taxon>
        <taxon>Alteromonadales</taxon>
        <taxon>Idiomarinaceae</taxon>
        <taxon>Aliidiomarina</taxon>
    </lineage>
</organism>
<dbReference type="InterPro" id="IPR018639">
    <property type="entry name" value="DUF2062"/>
</dbReference>